<evidence type="ECO:0000313" key="4">
    <source>
        <dbReference type="Proteomes" id="UP000054709"/>
    </source>
</evidence>
<feature type="region of interest" description="Disordered" evidence="1">
    <location>
        <begin position="25"/>
        <end position="45"/>
    </location>
</feature>
<comment type="caution">
    <text evidence="3">The sequence shown here is derived from an EMBL/GenBank/DDBJ whole genome shotgun (WGS) entry which is preliminary data.</text>
</comment>
<feature type="signal peptide" evidence="2">
    <location>
        <begin position="1"/>
        <end position="20"/>
    </location>
</feature>
<organism evidence="3 4">
    <name type="scientific">Paenibacillus etheri</name>
    <dbReference type="NCBI Taxonomy" id="1306852"/>
    <lineage>
        <taxon>Bacteria</taxon>
        <taxon>Bacillati</taxon>
        <taxon>Bacillota</taxon>
        <taxon>Bacilli</taxon>
        <taxon>Bacillales</taxon>
        <taxon>Paenibacillaceae</taxon>
        <taxon>Paenibacillus</taxon>
    </lineage>
</organism>
<dbReference type="PROSITE" id="PS51257">
    <property type="entry name" value="PROKAR_LIPOPROTEIN"/>
    <property type="match status" value="1"/>
</dbReference>
<evidence type="ECO:0000256" key="2">
    <source>
        <dbReference type="SAM" id="SignalP"/>
    </source>
</evidence>
<keyword evidence="2" id="KW-0732">Signal</keyword>
<name>A0A0W1ARX2_9BACL</name>
<evidence type="ECO:0000313" key="3">
    <source>
        <dbReference type="EMBL" id="KTD84029.1"/>
    </source>
</evidence>
<reference evidence="3 4" key="1">
    <citation type="journal article" date="2015" name="Int. Biodeterior. Biodegradation">
        <title>Physiological and genetic screening methods for the isolation of methyl tert-butyl ether-degrading bacteria for bioremediation purposes.</title>
        <authorList>
            <person name="Guisado I.M."/>
            <person name="Purswani J."/>
            <person name="Gonzalez Lopez J."/>
            <person name="Pozo C."/>
        </authorList>
    </citation>
    <scope>NUCLEOTIDE SEQUENCE [LARGE SCALE GENOMIC DNA]</scope>
    <source>
        <strain evidence="3 4">SH7</strain>
    </source>
</reference>
<evidence type="ECO:0008006" key="5">
    <source>
        <dbReference type="Google" id="ProtNLM"/>
    </source>
</evidence>
<feature type="chain" id="PRO_5006920020" description="Glycosyl hydrolase" evidence="2">
    <location>
        <begin position="21"/>
        <end position="389"/>
    </location>
</feature>
<dbReference type="GO" id="GO:0005975">
    <property type="term" value="P:carbohydrate metabolic process"/>
    <property type="evidence" value="ECO:0007669"/>
    <property type="project" value="InterPro"/>
</dbReference>
<gene>
    <name evidence="3" type="ORF">UQ64_28110</name>
</gene>
<dbReference type="InterPro" id="IPR008928">
    <property type="entry name" value="6-hairpin_glycosidase_sf"/>
</dbReference>
<dbReference type="AlphaFoldDB" id="A0A0W1ARX2"/>
<evidence type="ECO:0000256" key="1">
    <source>
        <dbReference type="SAM" id="MobiDB-lite"/>
    </source>
</evidence>
<dbReference type="InterPro" id="IPR012341">
    <property type="entry name" value="6hp_glycosidase-like_sf"/>
</dbReference>
<protein>
    <recommendedName>
        <fullName evidence="5">Glycosyl hydrolase</fullName>
    </recommendedName>
</protein>
<accession>A0A0W1ARX2</accession>
<proteinExistence type="predicted"/>
<dbReference type="Gene3D" id="1.50.10.10">
    <property type="match status" value="1"/>
</dbReference>
<dbReference type="SUPFAM" id="SSF48208">
    <property type="entry name" value="Six-hairpin glycosidases"/>
    <property type="match status" value="1"/>
</dbReference>
<dbReference type="RefSeq" id="WP_060626104.1">
    <property type="nucleotide sequence ID" value="NZ_LCZJ02000037.1"/>
</dbReference>
<sequence length="389" mass="43368">MRKIIAAALSILVGITGLTACENTPAPTATSTATSTPTTSVTTPTKLPVREDSNHDSTVAQTQEVIDLEQFITSKLTGEYGVYTNFIETDQSAEAASGHEVLSESASLRMLAAVRSGQQERFAEQWNLANQIFDMNSGFSYRYSPKQQKLYPLNAAVDDLRMIRALYEAGEKFGDKGYTAEADKYGERFYDYNVKDGNLYDFYDMEYSSTNTFVTLCYINLGTLQKLSIPSQFSKKLTDNMNRILENGYLSDEFPFYETRFNYETGKYSSENINTVESLLSILALAEVDQQKSTSVDFIKQQVEAGTLYGQYSREGKPLNDIRSTAIYAITAMIGSEIGDESLYHKSIERMNEFRVTDVGSPLYGGFGDVASGQAYSFDNLMALLAYVY</sequence>
<dbReference type="EMBL" id="LCZJ02000037">
    <property type="protein sequence ID" value="KTD84029.1"/>
    <property type="molecule type" value="Genomic_DNA"/>
</dbReference>
<keyword evidence="4" id="KW-1185">Reference proteome</keyword>
<dbReference type="Proteomes" id="UP000054709">
    <property type="component" value="Unassembled WGS sequence"/>
</dbReference>